<dbReference type="InterPro" id="IPR029068">
    <property type="entry name" value="Glyas_Bleomycin-R_OHBP_Dase"/>
</dbReference>
<keyword evidence="2" id="KW-1185">Reference proteome</keyword>
<organism evidence="1 2">
    <name type="scientific">Aphanomyces invadans</name>
    <dbReference type="NCBI Taxonomy" id="157072"/>
    <lineage>
        <taxon>Eukaryota</taxon>
        <taxon>Sar</taxon>
        <taxon>Stramenopiles</taxon>
        <taxon>Oomycota</taxon>
        <taxon>Saprolegniomycetes</taxon>
        <taxon>Saprolegniales</taxon>
        <taxon>Verrucalvaceae</taxon>
        <taxon>Aphanomyces</taxon>
    </lineage>
</organism>
<dbReference type="EMBL" id="QUSY01000326">
    <property type="protein sequence ID" value="RHY30355.1"/>
    <property type="molecule type" value="Genomic_DNA"/>
</dbReference>
<dbReference type="PANTHER" id="PTHR37519:SF1">
    <property type="entry name" value="DIHYDROXYBIPHENYL DIOXYGENASE DOMAIN-CONTAINING PROTEIN"/>
    <property type="match status" value="1"/>
</dbReference>
<comment type="caution">
    <text evidence="1">The sequence shown here is derived from an EMBL/GenBank/DDBJ whole genome shotgun (WGS) entry which is preliminary data.</text>
</comment>
<dbReference type="AlphaFoldDB" id="A0A3R6VY40"/>
<accession>A0A3R6VY40</accession>
<sequence>MAVAPPDKRGWTPDSFLAYLTSSAPLFVTDVLAQLHALPVKFDDAWQIDHICYRCDTENEYSHLTKTVLPHLGHLLVESVVGSRFVASFKLSTPIVLPHRPNATVDVLEVPSPKPGSHYDSGLEHIEVVVPYSLDAFLAENPSHSSWDLKGMTKTVNRDARVPLGSVSVKFHEQSLERVIELEVAGVRTT</sequence>
<evidence type="ECO:0000313" key="2">
    <source>
        <dbReference type="Proteomes" id="UP000285060"/>
    </source>
</evidence>
<name>A0A3R6VY40_9STRA</name>
<dbReference type="PANTHER" id="PTHR37519">
    <property type="match status" value="1"/>
</dbReference>
<reference evidence="1 2" key="1">
    <citation type="submission" date="2018-08" db="EMBL/GenBank/DDBJ databases">
        <title>Aphanomyces genome sequencing and annotation.</title>
        <authorList>
            <person name="Minardi D."/>
            <person name="Oidtmann B."/>
            <person name="Van Der Giezen M."/>
            <person name="Studholme D.J."/>
        </authorList>
    </citation>
    <scope>NUCLEOTIDE SEQUENCE [LARGE SCALE GENOMIC DNA]</scope>
    <source>
        <strain evidence="1 2">NJM0002</strain>
    </source>
</reference>
<protein>
    <submittedName>
        <fullName evidence="1">Uncharacterized protein</fullName>
    </submittedName>
</protein>
<dbReference type="Proteomes" id="UP000285060">
    <property type="component" value="Unassembled WGS sequence"/>
</dbReference>
<dbReference type="Pfam" id="PF06185">
    <property type="entry name" value="YecM"/>
    <property type="match status" value="1"/>
</dbReference>
<dbReference type="Gene3D" id="3.10.180.10">
    <property type="entry name" value="2,3-Dihydroxybiphenyl 1,2-Dioxygenase, domain 1"/>
    <property type="match status" value="1"/>
</dbReference>
<proteinExistence type="predicted"/>
<dbReference type="InterPro" id="IPR010393">
    <property type="entry name" value="DUF991_YecM-like"/>
</dbReference>
<dbReference type="SUPFAM" id="SSF54593">
    <property type="entry name" value="Glyoxalase/Bleomycin resistance protein/Dihydroxybiphenyl dioxygenase"/>
    <property type="match status" value="1"/>
</dbReference>
<evidence type="ECO:0000313" key="1">
    <source>
        <dbReference type="EMBL" id="RHY30355.1"/>
    </source>
</evidence>
<gene>
    <name evidence="1" type="ORF">DYB32_004376</name>
</gene>